<evidence type="ECO:0000313" key="1">
    <source>
        <dbReference type="EMBL" id="KAL1638872.1"/>
    </source>
</evidence>
<dbReference type="PANTHER" id="PTHR42791:SF1">
    <property type="entry name" value="N-ACETYLTRANSFERASE DOMAIN-CONTAINING PROTEIN"/>
    <property type="match status" value="1"/>
</dbReference>
<gene>
    <name evidence="1" type="ORF">SLS58_008456</name>
</gene>
<reference evidence="1 2" key="1">
    <citation type="journal article" date="2023" name="Plant Dis.">
        <title>First Report of Diplodia intermedia Causing Canker and Dieback Diseases on Apple Trees in Canada.</title>
        <authorList>
            <person name="Ellouze W."/>
            <person name="Ilyukhin E."/>
            <person name="Sulman M."/>
            <person name="Ali S."/>
        </authorList>
    </citation>
    <scope>NUCLEOTIDE SEQUENCE [LARGE SCALE GENOMIC DNA]</scope>
    <source>
        <strain evidence="1 2">M45-28</strain>
    </source>
</reference>
<organism evidence="1 2">
    <name type="scientific">Diplodia intermedia</name>
    <dbReference type="NCBI Taxonomy" id="856260"/>
    <lineage>
        <taxon>Eukaryota</taxon>
        <taxon>Fungi</taxon>
        <taxon>Dikarya</taxon>
        <taxon>Ascomycota</taxon>
        <taxon>Pezizomycotina</taxon>
        <taxon>Dothideomycetes</taxon>
        <taxon>Dothideomycetes incertae sedis</taxon>
        <taxon>Botryosphaeriales</taxon>
        <taxon>Botryosphaeriaceae</taxon>
        <taxon>Diplodia</taxon>
    </lineage>
</organism>
<evidence type="ECO:0008006" key="3">
    <source>
        <dbReference type="Google" id="ProtNLM"/>
    </source>
</evidence>
<comment type="caution">
    <text evidence="1">The sequence shown here is derived from an EMBL/GenBank/DDBJ whole genome shotgun (WGS) entry which is preliminary data.</text>
</comment>
<evidence type="ECO:0000313" key="2">
    <source>
        <dbReference type="Proteomes" id="UP001521184"/>
    </source>
</evidence>
<dbReference type="Gene3D" id="3.40.630.30">
    <property type="match status" value="1"/>
</dbReference>
<protein>
    <recommendedName>
        <fullName evidence="3">N-acetyltransferase domain-containing protein</fullName>
    </recommendedName>
</protein>
<dbReference type="InterPro" id="IPR052523">
    <property type="entry name" value="Trichothecene_AcTrans"/>
</dbReference>
<proteinExistence type="predicted"/>
<name>A0ABR3THD7_9PEZI</name>
<dbReference type="InterPro" id="IPR016181">
    <property type="entry name" value="Acyl_CoA_acyltransferase"/>
</dbReference>
<dbReference type="SUPFAM" id="SSF55729">
    <property type="entry name" value="Acyl-CoA N-acyltransferases (Nat)"/>
    <property type="match status" value="1"/>
</dbReference>
<accession>A0ABR3THD7</accession>
<keyword evidence="2" id="KW-1185">Reference proteome</keyword>
<sequence>MAPTLQLSRATEGDIDGLLDPIYAAFEGNDIRTMFFGHDTPACRASAKTRIAEWMREGNQNVWLKVVEQETGQIIGGSWWMQKYANTKLNLIPTYLPQIYPNWTPNPALTPTAAAAAVKLDFLSGPDDDRAMGETLMRDFLARRARHTFGQPHILLALLFTAPSHQRRGAGSLQMRWGAALADRLLVPLYVEATAAGRPTYAAGGCVDVEEVRTVVRPAEGKTTASDGKDCWVCEYTMMRREPRGVEMVVGRGEDELI</sequence>
<dbReference type="EMBL" id="JAKEKT020000072">
    <property type="protein sequence ID" value="KAL1638872.1"/>
    <property type="molecule type" value="Genomic_DNA"/>
</dbReference>
<dbReference type="Proteomes" id="UP001521184">
    <property type="component" value="Unassembled WGS sequence"/>
</dbReference>
<dbReference type="PANTHER" id="PTHR42791">
    <property type="entry name" value="GNAT FAMILY ACETYLTRANSFERASE"/>
    <property type="match status" value="1"/>
</dbReference>